<sequence length="672" mass="72065">MTSQTQKALLLQSKCGEFVVGERQVDKPGPGEVLIKVHAVGLNPADWKLRKYGVLIKEYPAVLGGDIAGEIEDLGEGVTGFTKGDRVFCAAAEFESKWGGYQHYTIAMAPAVAKIPDSFSYDDVASVPLALSTAYGGLYHPHPLGLGIQPPTSPDALNKYAGEPFLVLGGSSAVGQMAIQLAQISGFSPIIATASLHNAKDLQLLGATHVLDRKLAFDDLSTQVKQILAGKPLNYVFDSIALPDTHQTGLDLLAEGGQLESVFPGHLKEEPGPGNKRVSAYGAFLTLDFNLKLFTPLYQNLITGWLSSGRIKPNRVEVLPNGLGGILDGLKRLEADAVSRTKLIAHPQETQNAPKLAMPVGLNPADWKLQEIYGFMIKEYPTVLGADIAGEIEEVGEGVDRFKKGDKVLCQAADIQTKWGGFQHYTIAISLAVAKIPDGLQYEEAASVPLALSTAYGGLYHPNPLGLALAPPTSPEALGKYKGEPFVVLGGSSAVGQMAIQLARISGFSPIIATASLHNAQDLKSIGATHVLDRKLSVESLSAQANQILSGKPLRYVFDAISLPETQKYGLDLLSEGGQLQSMFSVHSKAEPGPGNKRINAYGAFWTHEYNLKLYTPLYRDLVTGWLSTGKIKPNRVETLHNGLEGILEGLKKLESDAVSRTKLIAHPQETQ</sequence>
<dbReference type="Gene3D" id="3.40.50.720">
    <property type="entry name" value="NAD(P)-binding Rossmann-like Domain"/>
    <property type="match status" value="2"/>
</dbReference>
<dbReference type="OrthoDB" id="3233595at2759"/>
<dbReference type="Pfam" id="PF00107">
    <property type="entry name" value="ADH_zinc_N"/>
    <property type="match status" value="2"/>
</dbReference>
<dbReference type="PANTHER" id="PTHR45348">
    <property type="entry name" value="HYPOTHETICAL OXIDOREDUCTASE (EUROFUNG)"/>
    <property type="match status" value="1"/>
</dbReference>
<dbReference type="InterPro" id="IPR013154">
    <property type="entry name" value="ADH-like_N"/>
</dbReference>
<reference evidence="2 3" key="1">
    <citation type="journal article" date="2018" name="Evol. Lett.">
        <title>Horizontal gene cluster transfer increased hallucinogenic mushroom diversity.</title>
        <authorList>
            <person name="Reynolds H.T."/>
            <person name="Vijayakumar V."/>
            <person name="Gluck-Thaler E."/>
            <person name="Korotkin H.B."/>
            <person name="Matheny P.B."/>
            <person name="Slot J.C."/>
        </authorList>
    </citation>
    <scope>NUCLEOTIDE SEQUENCE [LARGE SCALE GENOMIC DNA]</scope>
    <source>
        <strain evidence="2 3">2629</strain>
    </source>
</reference>
<dbReference type="SUPFAM" id="SSF51735">
    <property type="entry name" value="NAD(P)-binding Rossmann-fold domains"/>
    <property type="match status" value="2"/>
</dbReference>
<protein>
    <recommendedName>
        <fullName evidence="1">Enoyl reductase (ER) domain-containing protein</fullName>
    </recommendedName>
</protein>
<dbReference type="InterPro" id="IPR036291">
    <property type="entry name" value="NAD(P)-bd_dom_sf"/>
</dbReference>
<comment type="caution">
    <text evidence="2">The sequence shown here is derived from an EMBL/GenBank/DDBJ whole genome shotgun (WGS) entry which is preliminary data.</text>
</comment>
<evidence type="ECO:0000313" key="3">
    <source>
        <dbReference type="Proteomes" id="UP000284842"/>
    </source>
</evidence>
<organism evidence="2 3">
    <name type="scientific">Panaeolus cyanescens</name>
    <dbReference type="NCBI Taxonomy" id="181874"/>
    <lineage>
        <taxon>Eukaryota</taxon>
        <taxon>Fungi</taxon>
        <taxon>Dikarya</taxon>
        <taxon>Basidiomycota</taxon>
        <taxon>Agaricomycotina</taxon>
        <taxon>Agaricomycetes</taxon>
        <taxon>Agaricomycetidae</taxon>
        <taxon>Agaricales</taxon>
        <taxon>Agaricineae</taxon>
        <taxon>Galeropsidaceae</taxon>
        <taxon>Panaeolus</taxon>
    </lineage>
</organism>
<dbReference type="InterPro" id="IPR047122">
    <property type="entry name" value="Trans-enoyl_RdTase-like"/>
</dbReference>
<dbReference type="PANTHER" id="PTHR45348:SF2">
    <property type="entry name" value="ZINC-TYPE ALCOHOL DEHYDROGENASE-LIKE PROTEIN C2E1P3.01"/>
    <property type="match status" value="1"/>
</dbReference>
<feature type="domain" description="Enoyl reductase (ER)" evidence="1">
    <location>
        <begin position="16"/>
        <end position="345"/>
    </location>
</feature>
<dbReference type="Pfam" id="PF08240">
    <property type="entry name" value="ADH_N"/>
    <property type="match status" value="2"/>
</dbReference>
<dbReference type="InterPro" id="IPR013149">
    <property type="entry name" value="ADH-like_C"/>
</dbReference>
<dbReference type="InParanoid" id="A0A409VKC8"/>
<evidence type="ECO:0000259" key="1">
    <source>
        <dbReference type="SMART" id="SM00829"/>
    </source>
</evidence>
<dbReference type="STRING" id="181874.A0A409VKC8"/>
<dbReference type="InterPro" id="IPR011032">
    <property type="entry name" value="GroES-like_sf"/>
</dbReference>
<dbReference type="AlphaFoldDB" id="A0A409VKC8"/>
<dbReference type="Proteomes" id="UP000284842">
    <property type="component" value="Unassembled WGS sequence"/>
</dbReference>
<dbReference type="SUPFAM" id="SSF50129">
    <property type="entry name" value="GroES-like"/>
    <property type="match status" value="2"/>
</dbReference>
<proteinExistence type="predicted"/>
<keyword evidence="3" id="KW-1185">Reference proteome</keyword>
<dbReference type="InterPro" id="IPR020843">
    <property type="entry name" value="ER"/>
</dbReference>
<dbReference type="CDD" id="cd08249">
    <property type="entry name" value="enoyl_reductase_like"/>
    <property type="match status" value="2"/>
</dbReference>
<dbReference type="Gene3D" id="3.90.180.10">
    <property type="entry name" value="Medium-chain alcohol dehydrogenases, catalytic domain"/>
    <property type="match status" value="2"/>
</dbReference>
<gene>
    <name evidence="2" type="ORF">CVT24_008830</name>
</gene>
<accession>A0A409VKC8</accession>
<dbReference type="GO" id="GO:0016651">
    <property type="term" value="F:oxidoreductase activity, acting on NAD(P)H"/>
    <property type="evidence" value="ECO:0007669"/>
    <property type="project" value="InterPro"/>
</dbReference>
<dbReference type="SMART" id="SM00829">
    <property type="entry name" value="PKS_ER"/>
    <property type="match status" value="1"/>
</dbReference>
<evidence type="ECO:0000313" key="2">
    <source>
        <dbReference type="EMBL" id="PPQ66677.1"/>
    </source>
</evidence>
<name>A0A409VKC8_9AGAR</name>
<dbReference type="EMBL" id="NHTK01006037">
    <property type="protein sequence ID" value="PPQ66677.1"/>
    <property type="molecule type" value="Genomic_DNA"/>
</dbReference>